<feature type="transmembrane region" description="Helical" evidence="5">
    <location>
        <begin position="205"/>
        <end position="226"/>
    </location>
</feature>
<feature type="transmembrane region" description="Helical" evidence="5">
    <location>
        <begin position="306"/>
        <end position="325"/>
    </location>
</feature>
<evidence type="ECO:0000256" key="1">
    <source>
        <dbReference type="ARBA" id="ARBA00004141"/>
    </source>
</evidence>
<evidence type="ECO:0000256" key="3">
    <source>
        <dbReference type="ARBA" id="ARBA00022989"/>
    </source>
</evidence>
<organism evidence="7 8">
    <name type="scientific">Sporosarcina contaminans</name>
    <dbReference type="NCBI Taxonomy" id="633403"/>
    <lineage>
        <taxon>Bacteria</taxon>
        <taxon>Bacillati</taxon>
        <taxon>Bacillota</taxon>
        <taxon>Bacilli</taxon>
        <taxon>Bacillales</taxon>
        <taxon>Caryophanaceae</taxon>
        <taxon>Sporosarcina</taxon>
    </lineage>
</organism>
<dbReference type="InterPro" id="IPR013525">
    <property type="entry name" value="ABC2_TM"/>
</dbReference>
<sequence length="394" mass="43648">MAGLKALFKLRGTYLGIIAAVMFQIIFFSIWLTAYKGVQDRTDSLTIGIVNEDEEIGEQMIHELEQSLPFQVKQFNSLQIAQKEMNDRTIEMVIQIPSDFSSSIIAEEQPSIIYWINQATATFSKTMMETASLHITDEVNTTLYGMQTQSTISVFNEQLGQLPLDEKVAQAIGESVQMAVGSLHPNIVEEKINKTNAVDDFSANLVPLMVIISSFAGAMVMIMQINEASHSIKQMHSKWSLFIGMQLINIGVAFILPFLTIGLMYLFGIEIQEPLIVVYLFQAIMFLSFLCFAQLFVVLLGNVGMLFNILLLSLQLVTSGVLVSTKLLPNAYSKLSTILPATYGADGYYSIVFGGRDGILMENIGILLMITAIALLISVVAIAARKEVQEDRLQ</sequence>
<evidence type="ECO:0000259" key="6">
    <source>
        <dbReference type="Pfam" id="PF12698"/>
    </source>
</evidence>
<evidence type="ECO:0000313" key="7">
    <source>
        <dbReference type="EMBL" id="MFD1206587.1"/>
    </source>
</evidence>
<reference evidence="8" key="1">
    <citation type="journal article" date="2019" name="Int. J. Syst. Evol. Microbiol.">
        <title>The Global Catalogue of Microorganisms (GCM) 10K type strain sequencing project: providing services to taxonomists for standard genome sequencing and annotation.</title>
        <authorList>
            <consortium name="The Broad Institute Genomics Platform"/>
            <consortium name="The Broad Institute Genome Sequencing Center for Infectious Disease"/>
            <person name="Wu L."/>
            <person name="Ma J."/>
        </authorList>
    </citation>
    <scope>NUCLEOTIDE SEQUENCE [LARGE SCALE GENOMIC DNA]</scope>
    <source>
        <strain evidence="8">CCUG 53915</strain>
    </source>
</reference>
<keyword evidence="8" id="KW-1185">Reference proteome</keyword>
<dbReference type="InterPro" id="IPR051328">
    <property type="entry name" value="T7SS_ABC-Transporter"/>
</dbReference>
<keyword evidence="4 5" id="KW-0472">Membrane</keyword>
<evidence type="ECO:0000256" key="5">
    <source>
        <dbReference type="SAM" id="Phobius"/>
    </source>
</evidence>
<dbReference type="Pfam" id="PF12698">
    <property type="entry name" value="ABC2_membrane_3"/>
    <property type="match status" value="1"/>
</dbReference>
<dbReference type="PANTHER" id="PTHR43077:SF5">
    <property type="entry name" value="PHAGE INFECTION PROTEIN"/>
    <property type="match status" value="1"/>
</dbReference>
<name>A0ABW3U1H2_9BACL</name>
<feature type="domain" description="ABC-2 type transporter transmembrane" evidence="6">
    <location>
        <begin position="21"/>
        <end position="379"/>
    </location>
</feature>
<evidence type="ECO:0000313" key="8">
    <source>
        <dbReference type="Proteomes" id="UP001597231"/>
    </source>
</evidence>
<feature type="transmembrane region" description="Helical" evidence="5">
    <location>
        <begin position="279"/>
        <end position="299"/>
    </location>
</feature>
<dbReference type="Gene3D" id="3.40.1710.10">
    <property type="entry name" value="abc type-2 transporter like domain"/>
    <property type="match status" value="1"/>
</dbReference>
<dbReference type="RefSeq" id="WP_381482134.1">
    <property type="nucleotide sequence ID" value="NZ_JBHTLT010000126.1"/>
</dbReference>
<feature type="transmembrane region" description="Helical" evidence="5">
    <location>
        <begin position="12"/>
        <end position="32"/>
    </location>
</feature>
<keyword evidence="3 5" id="KW-1133">Transmembrane helix</keyword>
<comment type="subcellular location">
    <subcellularLocation>
        <location evidence="1">Membrane</location>
        <topology evidence="1">Multi-pass membrane protein</topology>
    </subcellularLocation>
</comment>
<keyword evidence="2 5" id="KW-0812">Transmembrane</keyword>
<feature type="transmembrane region" description="Helical" evidence="5">
    <location>
        <begin position="364"/>
        <end position="384"/>
    </location>
</feature>
<evidence type="ECO:0000256" key="4">
    <source>
        <dbReference type="ARBA" id="ARBA00023136"/>
    </source>
</evidence>
<accession>A0ABW3U1H2</accession>
<gene>
    <name evidence="7" type="ORF">ACFQ38_15940</name>
</gene>
<protein>
    <submittedName>
        <fullName evidence="7">YhgE/Pip domain-containing protein</fullName>
    </submittedName>
</protein>
<evidence type="ECO:0000256" key="2">
    <source>
        <dbReference type="ARBA" id="ARBA00022692"/>
    </source>
</evidence>
<dbReference type="EMBL" id="JBHTLT010000126">
    <property type="protein sequence ID" value="MFD1206587.1"/>
    <property type="molecule type" value="Genomic_DNA"/>
</dbReference>
<dbReference type="Proteomes" id="UP001597231">
    <property type="component" value="Unassembled WGS sequence"/>
</dbReference>
<feature type="transmembrane region" description="Helical" evidence="5">
    <location>
        <begin position="247"/>
        <end position="267"/>
    </location>
</feature>
<dbReference type="PANTHER" id="PTHR43077">
    <property type="entry name" value="TRANSPORT PERMEASE YVFS-RELATED"/>
    <property type="match status" value="1"/>
</dbReference>
<proteinExistence type="predicted"/>
<comment type="caution">
    <text evidence="7">The sequence shown here is derived from an EMBL/GenBank/DDBJ whole genome shotgun (WGS) entry which is preliminary data.</text>
</comment>